<keyword evidence="5" id="KW-0808">Transferase</keyword>
<dbReference type="AlphaFoldDB" id="A0A151ST94"/>
<feature type="binding site" evidence="13">
    <location>
        <position position="65"/>
    </location>
    <ligand>
        <name>ATP</name>
        <dbReference type="ChEBI" id="CHEBI:30616"/>
    </ligand>
</feature>
<keyword evidence="3" id="KW-1003">Cell membrane</keyword>
<feature type="binding site" evidence="12">
    <location>
        <position position="165"/>
    </location>
    <ligand>
        <name>Mg(2+)</name>
        <dbReference type="ChEBI" id="CHEBI:18420"/>
    </ligand>
</feature>
<dbReference type="GO" id="GO:0046872">
    <property type="term" value="F:metal ion binding"/>
    <property type="evidence" value="ECO:0007669"/>
    <property type="project" value="UniProtKB-KW"/>
</dbReference>
<dbReference type="FunFam" id="1.10.510.10:FF:000032">
    <property type="entry name" value="Serine/threonine-protein kinase PBS1"/>
    <property type="match status" value="1"/>
</dbReference>
<evidence type="ECO:0000256" key="3">
    <source>
        <dbReference type="ARBA" id="ARBA00022475"/>
    </source>
</evidence>
<feature type="active site" description="Proton acceptor" evidence="11">
    <location>
        <position position="160"/>
    </location>
</feature>
<dbReference type="Proteomes" id="UP000075243">
    <property type="component" value="Chromosome 11"/>
</dbReference>
<gene>
    <name evidence="16" type="ORF">KK1_004345</name>
</gene>
<keyword evidence="12" id="KW-0479">Metal-binding</keyword>
<name>A0A151ST94_CAJCA</name>
<evidence type="ECO:0000259" key="15">
    <source>
        <dbReference type="PROSITE" id="PS50011"/>
    </source>
</evidence>
<evidence type="ECO:0000256" key="10">
    <source>
        <dbReference type="ARBA" id="ARBA00023288"/>
    </source>
</evidence>
<dbReference type="PANTHER" id="PTHR47985:SF4">
    <property type="entry name" value="SERINE_THREONINE-PROTEIN KINASE PBL27"/>
    <property type="match status" value="1"/>
</dbReference>
<comment type="similarity">
    <text evidence="2">Belongs to the protein kinase superfamily. Ser/Thr protein kinase family.</text>
</comment>
<evidence type="ECO:0000256" key="11">
    <source>
        <dbReference type="PIRSR" id="PIRSR000615-1"/>
    </source>
</evidence>
<proteinExistence type="inferred from homology"/>
<protein>
    <submittedName>
        <fullName evidence="16">Serine/threonine-protein kinase PBS1</fullName>
    </submittedName>
</protein>
<evidence type="ECO:0000256" key="6">
    <source>
        <dbReference type="ARBA" id="ARBA00022741"/>
    </source>
</evidence>
<keyword evidence="12" id="KW-0460">Magnesium</keyword>
<organism evidence="16 17">
    <name type="scientific">Cajanus cajan</name>
    <name type="common">Pigeon pea</name>
    <name type="synonym">Cajanus indicus</name>
    <dbReference type="NCBI Taxonomy" id="3821"/>
    <lineage>
        <taxon>Eukaryota</taxon>
        <taxon>Viridiplantae</taxon>
        <taxon>Streptophyta</taxon>
        <taxon>Embryophyta</taxon>
        <taxon>Tracheophyta</taxon>
        <taxon>Spermatophyta</taxon>
        <taxon>Magnoliopsida</taxon>
        <taxon>eudicotyledons</taxon>
        <taxon>Gunneridae</taxon>
        <taxon>Pentapetalae</taxon>
        <taxon>rosids</taxon>
        <taxon>fabids</taxon>
        <taxon>Fabales</taxon>
        <taxon>Fabaceae</taxon>
        <taxon>Papilionoideae</taxon>
        <taxon>50 kb inversion clade</taxon>
        <taxon>NPAAA clade</taxon>
        <taxon>indigoferoid/millettioid clade</taxon>
        <taxon>Phaseoleae</taxon>
        <taxon>Cajanus</taxon>
    </lineage>
</organism>
<dbReference type="PROSITE" id="PS50011">
    <property type="entry name" value="PROTEIN_KINASE_DOM"/>
    <property type="match status" value="1"/>
</dbReference>
<dbReference type="Gene3D" id="3.30.200.20">
    <property type="entry name" value="Phosphorylase Kinase, domain 1"/>
    <property type="match status" value="1"/>
</dbReference>
<dbReference type="FunFam" id="3.30.200.20:FF:000162">
    <property type="entry name" value="Adenine nucleotide alpha hydrolase-like domain kinase"/>
    <property type="match status" value="1"/>
</dbReference>
<dbReference type="GO" id="GO:0005524">
    <property type="term" value="F:ATP binding"/>
    <property type="evidence" value="ECO:0007669"/>
    <property type="project" value="UniProtKB-UniRule"/>
</dbReference>
<sequence length="379" mass="42062">MKNRCIDRRRGRQENRVVVGSTAATFTFRELIVATEHFGQQNFLGQGGFGRVYRGELRGEIVAVKQLDQESQQGNQEFMAEVNMLSLLHHPNLVNLVGYCSEGDQRLLVYEYMELGSLENHLYELAPDRQPLDWKTRMKIAFGAAKGLEYLHERSVIFRDLKSSNILLGEDYHPKLSDFGLARSGPVGDQTHVSTLVKGTYGYCAPEYLMTGHLTPKCDVYAFGVVILELITGRKAVDGSRPPDERHLVLWGRPLFKDRKMFQTLADPLLGGNYPKRSLYNALAVAAMCVQHNPDARPVMPDVVSALTFLGADEHDGAGSSTAAGNREDAGQIDTPTNAGTQLNTSEIVEESQQSQRPTSSTNVEESQQSQRPTSSTNE</sequence>
<dbReference type="Gramene" id="C.cajan_04241.t">
    <property type="protein sequence ID" value="C.cajan_04241.t"/>
    <property type="gene ID" value="C.cajan_04241"/>
</dbReference>
<evidence type="ECO:0000256" key="13">
    <source>
        <dbReference type="PROSITE-ProRule" id="PRU10141"/>
    </source>
</evidence>
<evidence type="ECO:0000256" key="5">
    <source>
        <dbReference type="ARBA" id="ARBA00022679"/>
    </source>
</evidence>
<dbReference type="InterPro" id="IPR001245">
    <property type="entry name" value="Ser-Thr/Tyr_kinase_cat_dom"/>
</dbReference>
<accession>A0A151ST94</accession>
<comment type="subcellular location">
    <subcellularLocation>
        <location evidence="1">Cell membrane</location>
        <topology evidence="1">Lipid-anchor</topology>
    </subcellularLocation>
</comment>
<evidence type="ECO:0000256" key="1">
    <source>
        <dbReference type="ARBA" id="ARBA00004193"/>
    </source>
</evidence>
<evidence type="ECO:0000256" key="8">
    <source>
        <dbReference type="ARBA" id="ARBA00022840"/>
    </source>
</evidence>
<dbReference type="GO" id="GO:0004674">
    <property type="term" value="F:protein serine/threonine kinase activity"/>
    <property type="evidence" value="ECO:0007669"/>
    <property type="project" value="UniProtKB-KW"/>
</dbReference>
<dbReference type="EMBL" id="CM003613">
    <property type="protein sequence ID" value="KYP58054.1"/>
    <property type="molecule type" value="Genomic_DNA"/>
</dbReference>
<keyword evidence="9" id="KW-0472">Membrane</keyword>
<evidence type="ECO:0000256" key="2">
    <source>
        <dbReference type="ARBA" id="ARBA00008684"/>
    </source>
</evidence>
<dbReference type="GO" id="GO:0005886">
    <property type="term" value="C:plasma membrane"/>
    <property type="evidence" value="ECO:0007669"/>
    <property type="project" value="UniProtKB-SubCell"/>
</dbReference>
<dbReference type="InterPro" id="IPR017441">
    <property type="entry name" value="Protein_kinase_ATP_BS"/>
</dbReference>
<dbReference type="SMART" id="SM00220">
    <property type="entry name" value="S_TKc"/>
    <property type="match status" value="1"/>
</dbReference>
<dbReference type="InterPro" id="IPR011009">
    <property type="entry name" value="Kinase-like_dom_sf"/>
</dbReference>
<evidence type="ECO:0000256" key="14">
    <source>
        <dbReference type="SAM" id="MobiDB-lite"/>
    </source>
</evidence>
<keyword evidence="7 16" id="KW-0418">Kinase</keyword>
<keyword evidence="10" id="KW-0449">Lipoprotein</keyword>
<dbReference type="Pfam" id="PF07714">
    <property type="entry name" value="PK_Tyr_Ser-Thr"/>
    <property type="match status" value="1"/>
</dbReference>
<evidence type="ECO:0000256" key="9">
    <source>
        <dbReference type="ARBA" id="ARBA00023136"/>
    </source>
</evidence>
<feature type="binding site" evidence="12">
    <location>
        <position position="178"/>
    </location>
    <ligand>
        <name>Mg(2+)</name>
        <dbReference type="ChEBI" id="CHEBI:18420"/>
    </ligand>
</feature>
<evidence type="ECO:0000256" key="7">
    <source>
        <dbReference type="ARBA" id="ARBA00022777"/>
    </source>
</evidence>
<dbReference type="PROSITE" id="PS00107">
    <property type="entry name" value="PROTEIN_KINASE_ATP"/>
    <property type="match status" value="1"/>
</dbReference>
<evidence type="ECO:0000256" key="12">
    <source>
        <dbReference type="PIRSR" id="PIRSR000615-3"/>
    </source>
</evidence>
<feature type="domain" description="Protein kinase" evidence="15">
    <location>
        <begin position="38"/>
        <end position="310"/>
    </location>
</feature>
<dbReference type="CDD" id="cd14066">
    <property type="entry name" value="STKc_IRAK"/>
    <property type="match status" value="1"/>
</dbReference>
<dbReference type="STRING" id="3821.A0A151ST94"/>
<dbReference type="SUPFAM" id="SSF56112">
    <property type="entry name" value="Protein kinase-like (PK-like)"/>
    <property type="match status" value="1"/>
</dbReference>
<evidence type="ECO:0000313" key="16">
    <source>
        <dbReference type="EMBL" id="KYP58054.1"/>
    </source>
</evidence>
<keyword evidence="6 13" id="KW-0547">Nucleotide-binding</keyword>
<reference evidence="16 17" key="1">
    <citation type="journal article" date="2012" name="Nat. Biotechnol.">
        <title>Draft genome sequence of pigeonpea (Cajanus cajan), an orphan legume crop of resource-poor farmers.</title>
        <authorList>
            <person name="Varshney R.K."/>
            <person name="Chen W."/>
            <person name="Li Y."/>
            <person name="Bharti A.K."/>
            <person name="Saxena R.K."/>
            <person name="Schlueter J.A."/>
            <person name="Donoghue M.T."/>
            <person name="Azam S."/>
            <person name="Fan G."/>
            <person name="Whaley A.M."/>
            <person name="Farmer A.D."/>
            <person name="Sheridan J."/>
            <person name="Iwata A."/>
            <person name="Tuteja R."/>
            <person name="Penmetsa R.V."/>
            <person name="Wu W."/>
            <person name="Upadhyaya H.D."/>
            <person name="Yang S.P."/>
            <person name="Shah T."/>
            <person name="Saxena K.B."/>
            <person name="Michael T."/>
            <person name="McCombie W.R."/>
            <person name="Yang B."/>
            <person name="Zhang G."/>
            <person name="Yang H."/>
            <person name="Wang J."/>
            <person name="Spillane C."/>
            <person name="Cook D.R."/>
            <person name="May G.D."/>
            <person name="Xu X."/>
            <person name="Jackson S.A."/>
        </authorList>
    </citation>
    <scope>NUCLEOTIDE SEQUENCE [LARGE SCALE GENOMIC DNA]</scope>
    <source>
        <strain evidence="17">cv. Asha</strain>
    </source>
</reference>
<keyword evidence="4" id="KW-0723">Serine/threonine-protein kinase</keyword>
<keyword evidence="8 13" id="KW-0067">ATP-binding</keyword>
<dbReference type="Gene3D" id="1.10.510.10">
    <property type="entry name" value="Transferase(Phosphotransferase) domain 1"/>
    <property type="match status" value="1"/>
</dbReference>
<dbReference type="InterPro" id="IPR000719">
    <property type="entry name" value="Prot_kinase_dom"/>
</dbReference>
<feature type="region of interest" description="Disordered" evidence="14">
    <location>
        <begin position="314"/>
        <end position="379"/>
    </location>
</feature>
<evidence type="ECO:0000313" key="17">
    <source>
        <dbReference type="Proteomes" id="UP000075243"/>
    </source>
</evidence>
<keyword evidence="17" id="KW-1185">Reference proteome</keyword>
<dbReference type="PANTHER" id="PTHR47985">
    <property type="entry name" value="OS07G0668900 PROTEIN"/>
    <property type="match status" value="1"/>
</dbReference>
<feature type="compositionally biased region" description="Polar residues" evidence="14">
    <location>
        <begin position="334"/>
        <end position="379"/>
    </location>
</feature>
<evidence type="ECO:0000256" key="4">
    <source>
        <dbReference type="ARBA" id="ARBA00022527"/>
    </source>
</evidence>